<dbReference type="Pfam" id="PF08811">
    <property type="entry name" value="DUF1800"/>
    <property type="match status" value="1"/>
</dbReference>
<dbReference type="InterPro" id="IPR014917">
    <property type="entry name" value="DUF1800"/>
</dbReference>
<evidence type="ECO:0000313" key="2">
    <source>
        <dbReference type="Proteomes" id="UP000484255"/>
    </source>
</evidence>
<keyword evidence="2" id="KW-1185">Reference proteome</keyword>
<sequence length="615" mass="66237">MRPLPPPRPHRWWPDRIAWRHLLAGLSLGTVTLLVACGGGEADPAAGATDTTQQAAALRARALAAATSGDSVNPTSREDAWRLLTQASFGPTEAEIQQVMALGPAAWIQAQRALPVREVHLARWLADDAAVKAINPRASADVPHLLASFYEEALTGEDQLRQRVAFALSQILVVSTTEMHNEWTEAVAGWQDMLTRNALGNFRQLLGEVTRHPAMGRYLSHLDNRGENSASGRAPDQNFARELMQLFTIGLVELQPDGSPRLDAEGQAVETYDVDDIVGLSRVMTGYGFAGTQPSARRPSDPGHRYLPGKLHLPMQAYPGLHSTAEKRLLGQRVGPAGGRQVQVEVDRALDMLFQHPNVGPFISRQLIQRLVTSHPSPAYVARVAAVFADNGQGVRGDLGATVRAILLDPDARSASRAQDRTQGKVREPVLRLTAALRGLGATSRSGRWDIGITDSPLRGLGQTPLRAATVFNYWRPHYVPPGGEAQQRGQHLPEMQLTDEASVAGYVNYMSDLVASGLGPVGTDGQRTIQLPVAPWGALATDPGALVDALGQVLLGAAPPSGLREPVVQALQSVRLPALARDGSNRATVEAARLRRVQLAQLLLLASPEFIVQK</sequence>
<proteinExistence type="predicted"/>
<evidence type="ECO:0000313" key="1">
    <source>
        <dbReference type="EMBL" id="NDY91950.1"/>
    </source>
</evidence>
<gene>
    <name evidence="1" type="ORF">G3A44_12210</name>
</gene>
<reference evidence="1 2" key="1">
    <citation type="submission" date="2020-02" db="EMBL/GenBank/DDBJ databases">
        <title>Ideonella bacterium strain TBM-1.</title>
        <authorList>
            <person name="Chen W.-M."/>
        </authorList>
    </citation>
    <scope>NUCLEOTIDE SEQUENCE [LARGE SCALE GENOMIC DNA]</scope>
    <source>
        <strain evidence="1 2">TBM-1</strain>
    </source>
</reference>
<accession>A0A7C9PIJ4</accession>
<dbReference type="Proteomes" id="UP000484255">
    <property type="component" value="Unassembled WGS sequence"/>
</dbReference>
<comment type="caution">
    <text evidence="1">The sequence shown here is derived from an EMBL/GenBank/DDBJ whole genome shotgun (WGS) entry which is preliminary data.</text>
</comment>
<protein>
    <submittedName>
        <fullName evidence="1">DUF1800 domain-containing protein</fullName>
    </submittedName>
</protein>
<organism evidence="1 2">
    <name type="scientific">Ideonella livida</name>
    <dbReference type="NCBI Taxonomy" id="2707176"/>
    <lineage>
        <taxon>Bacteria</taxon>
        <taxon>Pseudomonadati</taxon>
        <taxon>Pseudomonadota</taxon>
        <taxon>Betaproteobacteria</taxon>
        <taxon>Burkholderiales</taxon>
        <taxon>Sphaerotilaceae</taxon>
        <taxon>Ideonella</taxon>
    </lineage>
</organism>
<dbReference type="PANTHER" id="PTHR43737">
    <property type="entry name" value="BLL7424 PROTEIN"/>
    <property type="match status" value="1"/>
</dbReference>
<dbReference type="PANTHER" id="PTHR43737:SF1">
    <property type="entry name" value="DUF1501 DOMAIN-CONTAINING PROTEIN"/>
    <property type="match status" value="1"/>
</dbReference>
<dbReference type="EMBL" id="JAAGOH010000013">
    <property type="protein sequence ID" value="NDY91950.1"/>
    <property type="molecule type" value="Genomic_DNA"/>
</dbReference>
<name>A0A7C9PIJ4_9BURK</name>
<dbReference type="AlphaFoldDB" id="A0A7C9PIJ4"/>
<dbReference type="RefSeq" id="WP_163457801.1">
    <property type="nucleotide sequence ID" value="NZ_JAAGOH010000013.1"/>
</dbReference>